<dbReference type="GO" id="GO:0017056">
    <property type="term" value="F:structural constituent of nuclear pore"/>
    <property type="evidence" value="ECO:0007669"/>
    <property type="project" value="InterPro"/>
</dbReference>
<name>A0A4U5QUQ9_POPAL</name>
<dbReference type="EMBL" id="RCHU01000111">
    <property type="protein sequence ID" value="TKS14843.1"/>
    <property type="molecule type" value="Genomic_DNA"/>
</dbReference>
<gene>
    <name evidence="1" type="ORF">D5086_0000040120</name>
</gene>
<evidence type="ECO:0000313" key="1">
    <source>
        <dbReference type="EMBL" id="TKS14843.1"/>
    </source>
</evidence>
<sequence>MSIPKTIDSSLWSDSFTAILTDLENASLSSDLPPHLAKKLKENHAWFVETLSLYKKPNAGSRVALNLEKIKAVAAARVLSMLFITAYYIEPNSSGNVCFGLDDKQIADIRHSVKSTLVKQLDQNGDLFVATVNLLTAATHYQILNFLAAKAELILNLMRSMQSNLSLSICTLVLKMSGSGLKLLNGFRSSVTGVKTIKLMLMLLLLALEISKSSEKESQDFAEVSNVCLGLLPILCNCITATECSSLSLATIDLFLLTLARVRGGVEMLLSAGFFSSLRALFAYSSGVVPSTIMTNDKVFIKHSDKTKKPQTIWGLGLAVVVAMIHSLGDSSYTEILDKVIPCVLSEKAELISYYISAPDFPSDSREKKRPLARRTQTSLSALKETEHTLMLMNGLFSLPPLCCASKPMSSAFSVITTATVGKGHSVSAYLVALHIYRISFLLLKYLCMETEGAAKRSEEVGFADLTQIPELPMLEILHGLQDQAVAIVPELCGSNKSRYINSEIQSVCLLLPPIMEIALYLEFCVLQICGRSPVLGRVEEFSKEVKLLSKGDSPFILLTIF</sequence>
<protein>
    <submittedName>
        <fullName evidence="1">Uncharacterized protein</fullName>
    </submittedName>
</protein>
<dbReference type="STRING" id="43335.A0A4U5QUQ9"/>
<dbReference type="GO" id="GO:0044611">
    <property type="term" value="C:nuclear pore inner ring"/>
    <property type="evidence" value="ECO:0007669"/>
    <property type="project" value="TreeGrafter"/>
</dbReference>
<organism evidence="1">
    <name type="scientific">Populus alba</name>
    <name type="common">White poplar</name>
    <dbReference type="NCBI Taxonomy" id="43335"/>
    <lineage>
        <taxon>Eukaryota</taxon>
        <taxon>Viridiplantae</taxon>
        <taxon>Streptophyta</taxon>
        <taxon>Embryophyta</taxon>
        <taxon>Tracheophyta</taxon>
        <taxon>Spermatophyta</taxon>
        <taxon>Magnoliopsida</taxon>
        <taxon>eudicotyledons</taxon>
        <taxon>Gunneridae</taxon>
        <taxon>Pentapetalae</taxon>
        <taxon>rosids</taxon>
        <taxon>fabids</taxon>
        <taxon>Malpighiales</taxon>
        <taxon>Salicaceae</taxon>
        <taxon>Saliceae</taxon>
        <taxon>Populus</taxon>
    </lineage>
</organism>
<dbReference type="PANTHER" id="PTHR31431:SF1">
    <property type="entry name" value="NUCLEOPORIN NUP188"/>
    <property type="match status" value="1"/>
</dbReference>
<dbReference type="AlphaFoldDB" id="A0A4U5QUQ9"/>
<dbReference type="InterPro" id="IPR044840">
    <property type="entry name" value="Nup188"/>
</dbReference>
<proteinExistence type="predicted"/>
<accession>A0A4U5QUQ9</accession>
<comment type="caution">
    <text evidence="1">The sequence shown here is derived from an EMBL/GenBank/DDBJ whole genome shotgun (WGS) entry which is preliminary data.</text>
</comment>
<dbReference type="PANTHER" id="PTHR31431">
    <property type="entry name" value="NUCLEOPORIN NUP188 HOMOLOG"/>
    <property type="match status" value="1"/>
</dbReference>
<dbReference type="GO" id="GO:0006405">
    <property type="term" value="P:RNA export from nucleus"/>
    <property type="evidence" value="ECO:0007669"/>
    <property type="project" value="TreeGrafter"/>
</dbReference>
<reference evidence="1" key="1">
    <citation type="submission" date="2018-10" db="EMBL/GenBank/DDBJ databases">
        <title>Population genomic analysis revealed the cold adaptation of white poplar.</title>
        <authorList>
            <person name="Liu Y.-J."/>
        </authorList>
    </citation>
    <scope>NUCLEOTIDE SEQUENCE [LARGE SCALE GENOMIC DNA]</scope>
    <source>
        <strain evidence="1">PAL-ZL1</strain>
    </source>
</reference>
<dbReference type="GO" id="GO:0006606">
    <property type="term" value="P:protein import into nucleus"/>
    <property type="evidence" value="ECO:0007669"/>
    <property type="project" value="TreeGrafter"/>
</dbReference>